<dbReference type="PANTHER" id="PTHR33946">
    <property type="match status" value="1"/>
</dbReference>
<dbReference type="Proteomes" id="UP000030747">
    <property type="component" value="Unassembled WGS sequence"/>
</dbReference>
<evidence type="ECO:0000256" key="4">
    <source>
        <dbReference type="SAM" id="SignalP"/>
    </source>
</evidence>
<dbReference type="InterPro" id="IPR000177">
    <property type="entry name" value="Apple"/>
</dbReference>
<dbReference type="SUPFAM" id="SSF57414">
    <property type="entry name" value="Hairpin loop containing domain-like"/>
    <property type="match status" value="2"/>
</dbReference>
<name>U6L0S8_EIMTE</name>
<proteinExistence type="predicted"/>
<dbReference type="SMART" id="SM00223">
    <property type="entry name" value="APPLE"/>
    <property type="match status" value="3"/>
</dbReference>
<dbReference type="RefSeq" id="XP_013234550.1">
    <property type="nucleotide sequence ID" value="XM_013379096.1"/>
</dbReference>
<dbReference type="GO" id="GO:0006508">
    <property type="term" value="P:proteolysis"/>
    <property type="evidence" value="ECO:0007669"/>
    <property type="project" value="InterPro"/>
</dbReference>
<reference evidence="6" key="1">
    <citation type="submission" date="2013-10" db="EMBL/GenBank/DDBJ databases">
        <title>Genomic analysis of the causative agents of coccidiosis in chickens.</title>
        <authorList>
            <person name="Reid A.J."/>
            <person name="Blake D."/>
            <person name="Billington K."/>
            <person name="Browne H."/>
            <person name="Dunn M."/>
            <person name="Hung S."/>
            <person name="Kawahara F."/>
            <person name="Miranda-Saavedra D."/>
            <person name="Mourier T."/>
            <person name="Nagra H."/>
            <person name="Otto T.D."/>
            <person name="Rawlings N."/>
            <person name="Sanchez A."/>
            <person name="Sanders M."/>
            <person name="Subramaniam C."/>
            <person name="Tay Y."/>
            <person name="Dear P."/>
            <person name="Doerig C."/>
            <person name="Gruber A."/>
            <person name="Parkinson J."/>
            <person name="Shirley M."/>
            <person name="Wan K.L."/>
            <person name="Berriman M."/>
            <person name="Tomley F."/>
            <person name="Pain A."/>
        </authorList>
    </citation>
    <scope>NUCLEOTIDE SEQUENCE [LARGE SCALE GENOMIC DNA]</scope>
    <source>
        <strain evidence="6">Houghton</strain>
    </source>
</reference>
<sequence>MGRSAAAVALAGALVGSGALGQLSQGLSGAPLGAPGGPRSMECFEYGYDYFGWDLREVGGVASPSACMQECQSLKGCGFWSYNSFTRSCYLKSVGALVERRAAPGVVSGPRQCSFLSSSSSSSSSSCFEVGVDYPGHDVEKVEGRLVMNPLDCQRLCAGRPDCAFFSWKFSTRACYLKASAAPLARREDPDVTSGPRACRGPSGGPPSAADYPAAFDPRGAPPPCVQPATDYRGAPLKTLRARSAAACFMHCRGLQQCGLWTWSSSSHLCSLRAFPDPALKVQGQHTLDKVSATRDCVPVLP</sequence>
<evidence type="ECO:0000256" key="1">
    <source>
        <dbReference type="ARBA" id="ARBA00022737"/>
    </source>
</evidence>
<dbReference type="PROSITE" id="PS50948">
    <property type="entry name" value="PAN"/>
    <property type="match status" value="1"/>
</dbReference>
<organism evidence="6 7">
    <name type="scientific">Eimeria tenella</name>
    <name type="common">Coccidian parasite</name>
    <dbReference type="NCBI Taxonomy" id="5802"/>
    <lineage>
        <taxon>Eukaryota</taxon>
        <taxon>Sar</taxon>
        <taxon>Alveolata</taxon>
        <taxon>Apicomplexa</taxon>
        <taxon>Conoidasida</taxon>
        <taxon>Coccidia</taxon>
        <taxon>Eucoccidiorida</taxon>
        <taxon>Eimeriorina</taxon>
        <taxon>Eimeriidae</taxon>
        <taxon>Eimeria</taxon>
    </lineage>
</organism>
<keyword evidence="4" id="KW-0732">Signal</keyword>
<evidence type="ECO:0000313" key="6">
    <source>
        <dbReference type="EMBL" id="CDJ43801.1"/>
    </source>
</evidence>
<dbReference type="OrthoDB" id="328076at2759"/>
<evidence type="ECO:0000259" key="5">
    <source>
        <dbReference type="PROSITE" id="PS50948"/>
    </source>
</evidence>
<dbReference type="Pfam" id="PF14295">
    <property type="entry name" value="PAN_4"/>
    <property type="match status" value="2"/>
</dbReference>
<keyword evidence="2" id="KW-1015">Disulfide bond</keyword>
<dbReference type="EMBL" id="HG676173">
    <property type="protein sequence ID" value="CDJ43801.1"/>
    <property type="molecule type" value="Genomic_DNA"/>
</dbReference>
<evidence type="ECO:0000313" key="7">
    <source>
        <dbReference type="Proteomes" id="UP000030747"/>
    </source>
</evidence>
<keyword evidence="7" id="KW-1185">Reference proteome</keyword>
<feature type="chain" id="PRO_5004672038" evidence="4">
    <location>
        <begin position="22"/>
        <end position="302"/>
    </location>
</feature>
<evidence type="ECO:0000256" key="2">
    <source>
        <dbReference type="ARBA" id="ARBA00023157"/>
    </source>
</evidence>
<dbReference type="InterPro" id="IPR003609">
    <property type="entry name" value="Pan_app"/>
</dbReference>
<feature type="region of interest" description="Disordered" evidence="3">
    <location>
        <begin position="187"/>
        <end position="214"/>
    </location>
</feature>
<evidence type="ECO:0000256" key="3">
    <source>
        <dbReference type="SAM" id="MobiDB-lite"/>
    </source>
</evidence>
<dbReference type="PANTHER" id="PTHR33946:SF4">
    <property type="entry name" value="COAGULATION FACTOR XI"/>
    <property type="match status" value="1"/>
</dbReference>
<accession>U6L0S8</accession>
<dbReference type="VEuPathDB" id="ToxoDB:ETH2_1366500"/>
<dbReference type="AlphaFoldDB" id="U6L0S8"/>
<feature type="non-terminal residue" evidence="6">
    <location>
        <position position="302"/>
    </location>
</feature>
<feature type="domain" description="Apple" evidence="5">
    <location>
        <begin position="127"/>
        <end position="199"/>
    </location>
</feature>
<dbReference type="Gene3D" id="3.50.4.10">
    <property type="entry name" value="Hepatocyte Growth Factor"/>
    <property type="match status" value="3"/>
</dbReference>
<dbReference type="GeneID" id="25254585"/>
<dbReference type="VEuPathDB" id="ToxoDB:ETH_00027460"/>
<dbReference type="GO" id="GO:0005576">
    <property type="term" value="C:extracellular region"/>
    <property type="evidence" value="ECO:0007669"/>
    <property type="project" value="InterPro"/>
</dbReference>
<protein>
    <submittedName>
        <fullName evidence="6">PAN domain-containing protein, putative</fullName>
    </submittedName>
</protein>
<feature type="signal peptide" evidence="4">
    <location>
        <begin position="1"/>
        <end position="21"/>
    </location>
</feature>
<reference evidence="6" key="2">
    <citation type="submission" date="2013-10" db="EMBL/GenBank/DDBJ databases">
        <authorList>
            <person name="Aslett M."/>
        </authorList>
    </citation>
    <scope>NUCLEOTIDE SEQUENCE [LARGE SCALE GENOMIC DNA]</scope>
    <source>
        <strain evidence="6">Houghton</strain>
    </source>
</reference>
<gene>
    <name evidence="6" type="ORF">ETH_00027460</name>
</gene>
<keyword evidence="1" id="KW-0677">Repeat</keyword>
<dbReference type="OMA" id="CANERWC"/>
<dbReference type="Pfam" id="PF00024">
    <property type="entry name" value="PAN_1"/>
    <property type="match status" value="1"/>
</dbReference>
<dbReference type="CDD" id="cd01100">
    <property type="entry name" value="APPLE_Factor_XI_like"/>
    <property type="match status" value="2"/>
</dbReference>